<dbReference type="SUPFAM" id="SSF55729">
    <property type="entry name" value="Acyl-CoA N-acyltransferases (Nat)"/>
    <property type="match status" value="1"/>
</dbReference>
<dbReference type="PANTHER" id="PTHR31435:SF10">
    <property type="entry name" value="BSR4717 PROTEIN"/>
    <property type="match status" value="1"/>
</dbReference>
<feature type="domain" description="N-acetyltransferase" evidence="1">
    <location>
        <begin position="1"/>
        <end position="90"/>
    </location>
</feature>
<dbReference type="InterPro" id="IPR016181">
    <property type="entry name" value="Acyl_CoA_acyltransferase"/>
</dbReference>
<dbReference type="Proteomes" id="UP001059480">
    <property type="component" value="Unassembled WGS sequence"/>
</dbReference>
<dbReference type="InterPro" id="IPR031165">
    <property type="entry name" value="GNAT_YJDJ"/>
</dbReference>
<comment type="caution">
    <text evidence="3">The sequence shown here is derived from an EMBL/GenBank/DDBJ whole genome shotgun (WGS) entry which is preliminary data.</text>
</comment>
<dbReference type="CDD" id="cd04301">
    <property type="entry name" value="NAT_SF"/>
    <property type="match status" value="1"/>
</dbReference>
<gene>
    <name evidence="3" type="ORF">NPA36_09135</name>
</gene>
<feature type="domain" description="N-acetyltransferase" evidence="2">
    <location>
        <begin position="2"/>
        <end position="90"/>
    </location>
</feature>
<reference evidence="3" key="2">
    <citation type="journal article" date="2023" name="Curr. Microbiol.">
        <title>Granulicatella seriolae sp. nov., a Novel Facultative Anaerobe Isolated from Yellowtail Marine Fish.</title>
        <authorList>
            <person name="Lee M."/>
            <person name="Choi Y.J."/>
            <person name="Farooq A."/>
            <person name="Jeong J.B."/>
            <person name="Jung M.Y."/>
        </authorList>
    </citation>
    <scope>NUCLEOTIDE SEQUENCE</scope>
    <source>
        <strain evidence="3">S8</strain>
    </source>
</reference>
<reference evidence="3" key="3">
    <citation type="journal article" date="2023" name="Microbiol. Resour. Announc.">
        <title>Draft Genome Sequence of Granulicatella sp. Strain S8, Isolated from a Marine Fish, Seriola quinqueradiata.</title>
        <authorList>
            <person name="Lee M."/>
            <person name="Farooq A."/>
            <person name="Jeong J.B."/>
            <person name="Jung M.Y."/>
        </authorList>
    </citation>
    <scope>NUCLEOTIDE SEQUENCE</scope>
    <source>
        <strain evidence="3">S8</strain>
    </source>
</reference>
<evidence type="ECO:0000313" key="4">
    <source>
        <dbReference type="Proteomes" id="UP001059480"/>
    </source>
</evidence>
<dbReference type="PROSITE" id="PS51729">
    <property type="entry name" value="GNAT_YJDJ"/>
    <property type="match status" value="1"/>
</dbReference>
<dbReference type="InterPro" id="IPR000182">
    <property type="entry name" value="GNAT_dom"/>
</dbReference>
<dbReference type="RefSeq" id="WP_256945821.1">
    <property type="nucleotide sequence ID" value="NZ_JANHNZ010000012.1"/>
</dbReference>
<protein>
    <submittedName>
        <fullName evidence="3">N-acetyltransferase</fullName>
    </submittedName>
</protein>
<dbReference type="PANTHER" id="PTHR31435">
    <property type="entry name" value="PROTEIN NATD1"/>
    <property type="match status" value="1"/>
</dbReference>
<dbReference type="PROSITE" id="PS51186">
    <property type="entry name" value="GNAT"/>
    <property type="match status" value="1"/>
</dbReference>
<proteinExistence type="predicted"/>
<dbReference type="Gene3D" id="3.40.630.30">
    <property type="match status" value="1"/>
</dbReference>
<name>A0ABT1WRT4_9LACT</name>
<evidence type="ECO:0000313" key="3">
    <source>
        <dbReference type="EMBL" id="MCQ9210708.1"/>
    </source>
</evidence>
<reference evidence="3" key="1">
    <citation type="submission" date="2022-07" db="EMBL/GenBank/DDBJ databases">
        <authorList>
            <person name="Jung M.-Y."/>
            <person name="Lee M."/>
        </authorList>
    </citation>
    <scope>NUCLEOTIDE SEQUENCE</scope>
    <source>
        <strain evidence="3">S8</strain>
    </source>
</reference>
<dbReference type="InterPro" id="IPR045057">
    <property type="entry name" value="Gcn5-rel_NAT"/>
</dbReference>
<dbReference type="Pfam" id="PF14542">
    <property type="entry name" value="Acetyltransf_CG"/>
    <property type="match status" value="1"/>
</dbReference>
<evidence type="ECO:0000259" key="1">
    <source>
        <dbReference type="PROSITE" id="PS51186"/>
    </source>
</evidence>
<organism evidence="3 4">
    <name type="scientific">Granulicatella seriolae</name>
    <dbReference type="NCBI Taxonomy" id="2967226"/>
    <lineage>
        <taxon>Bacteria</taxon>
        <taxon>Bacillati</taxon>
        <taxon>Bacillota</taxon>
        <taxon>Bacilli</taxon>
        <taxon>Lactobacillales</taxon>
        <taxon>Carnobacteriaceae</taxon>
        <taxon>Granulicatella</taxon>
    </lineage>
</organism>
<accession>A0ABT1WRT4</accession>
<sequence length="90" mass="10334">MEFIKEGNAFVHYNEAKVRDAEITFVPSGDDMIIVDHTYVDPSLRGQGIARQLVDRVASFARQENKKIIPVCPYVVDLFKRSNDYDDVKK</sequence>
<keyword evidence="4" id="KW-1185">Reference proteome</keyword>
<dbReference type="EMBL" id="JANHNZ010000012">
    <property type="protein sequence ID" value="MCQ9210708.1"/>
    <property type="molecule type" value="Genomic_DNA"/>
</dbReference>
<evidence type="ECO:0000259" key="2">
    <source>
        <dbReference type="PROSITE" id="PS51729"/>
    </source>
</evidence>